<protein>
    <submittedName>
        <fullName evidence="2">Uncharacterized protein</fullName>
    </submittedName>
</protein>
<dbReference type="GeneID" id="11512898"/>
<feature type="region of interest" description="Disordered" evidence="1">
    <location>
        <begin position="1"/>
        <end position="123"/>
    </location>
</feature>
<dbReference type="KEGG" id="mtm:MYCTH_2124220"/>
<feature type="region of interest" description="Disordered" evidence="1">
    <location>
        <begin position="180"/>
        <end position="203"/>
    </location>
</feature>
<dbReference type="Proteomes" id="UP000007322">
    <property type="component" value="Chromosome 1"/>
</dbReference>
<name>G2Q3Y0_THET4</name>
<dbReference type="InParanoid" id="G2Q3Y0"/>
<dbReference type="AlphaFoldDB" id="G2Q3Y0"/>
<feature type="compositionally biased region" description="Low complexity" evidence="1">
    <location>
        <begin position="53"/>
        <end position="94"/>
    </location>
</feature>
<organism evidence="2 3">
    <name type="scientific">Thermothelomyces thermophilus (strain ATCC 42464 / BCRC 31852 / DSM 1799)</name>
    <name type="common">Sporotrichum thermophile</name>
    <dbReference type="NCBI Taxonomy" id="573729"/>
    <lineage>
        <taxon>Eukaryota</taxon>
        <taxon>Fungi</taxon>
        <taxon>Dikarya</taxon>
        <taxon>Ascomycota</taxon>
        <taxon>Pezizomycotina</taxon>
        <taxon>Sordariomycetes</taxon>
        <taxon>Sordariomycetidae</taxon>
        <taxon>Sordariales</taxon>
        <taxon>Chaetomiaceae</taxon>
        <taxon>Thermothelomyces</taxon>
    </lineage>
</organism>
<dbReference type="RefSeq" id="XP_003660528.1">
    <property type="nucleotide sequence ID" value="XM_003660480.1"/>
</dbReference>
<reference evidence="2 3" key="1">
    <citation type="journal article" date="2011" name="Nat. Biotechnol.">
        <title>Comparative genomic analysis of the thermophilic biomass-degrading fungi Myceliophthora thermophila and Thielavia terrestris.</title>
        <authorList>
            <person name="Berka R.M."/>
            <person name="Grigoriev I.V."/>
            <person name="Otillar R."/>
            <person name="Salamov A."/>
            <person name="Grimwood J."/>
            <person name="Reid I."/>
            <person name="Ishmael N."/>
            <person name="John T."/>
            <person name="Darmond C."/>
            <person name="Moisan M.-C."/>
            <person name="Henrissat B."/>
            <person name="Coutinho P.M."/>
            <person name="Lombard V."/>
            <person name="Natvig D.O."/>
            <person name="Lindquist E."/>
            <person name="Schmutz J."/>
            <person name="Lucas S."/>
            <person name="Harris P."/>
            <person name="Powlowski J."/>
            <person name="Bellemare A."/>
            <person name="Taylor D."/>
            <person name="Butler G."/>
            <person name="de Vries R.P."/>
            <person name="Allijn I.E."/>
            <person name="van den Brink J."/>
            <person name="Ushinsky S."/>
            <person name="Storms R."/>
            <person name="Powell A.J."/>
            <person name="Paulsen I.T."/>
            <person name="Elbourne L.D.H."/>
            <person name="Baker S.E."/>
            <person name="Magnuson J."/>
            <person name="LaBoissiere S."/>
            <person name="Clutterbuck A.J."/>
            <person name="Martinez D."/>
            <person name="Wogulis M."/>
            <person name="de Leon A.L."/>
            <person name="Rey M.W."/>
            <person name="Tsang A."/>
        </authorList>
    </citation>
    <scope>NUCLEOTIDE SEQUENCE [LARGE SCALE GENOMIC DNA]</scope>
    <source>
        <strain evidence="3">ATCC 42464 / BCRC 31852 / DSM 1799</strain>
    </source>
</reference>
<dbReference type="HOGENOM" id="CLU_1349728_0_0_1"/>
<sequence length="203" mass="21041">MALPLGDHVEVEHGGESSEKGFTGRHPEGGHAAATAAAVTSPTETVRRKIYYRRPGSPRRAASVSRSSSFTSASSASSSLSSPSFPSEPTPSSRLPHPLASSSGDGRAGHSGGSTSSRERARTGAEIQRGLVGKWLMGGDAAPVALDPVVVDAKMDGEGQTGRTVVGGVGRCSGMVSVKARTGKEEKEKGKERGRGWGWTGWW</sequence>
<evidence type="ECO:0000256" key="1">
    <source>
        <dbReference type="SAM" id="MobiDB-lite"/>
    </source>
</evidence>
<feature type="compositionally biased region" description="Basic and acidic residues" evidence="1">
    <location>
        <begin position="182"/>
        <end position="195"/>
    </location>
</feature>
<dbReference type="EMBL" id="CP003002">
    <property type="protein sequence ID" value="AEO55283.1"/>
    <property type="molecule type" value="Genomic_DNA"/>
</dbReference>
<feature type="compositionally biased region" description="Low complexity" evidence="1">
    <location>
        <begin position="30"/>
        <end position="44"/>
    </location>
</feature>
<keyword evidence="3" id="KW-1185">Reference proteome</keyword>
<proteinExistence type="predicted"/>
<accession>G2Q3Y0</accession>
<gene>
    <name evidence="2" type="ORF">MYCTH_2124220</name>
</gene>
<feature type="compositionally biased region" description="Basic and acidic residues" evidence="1">
    <location>
        <begin position="7"/>
        <end position="19"/>
    </location>
</feature>
<evidence type="ECO:0000313" key="2">
    <source>
        <dbReference type="EMBL" id="AEO55283.1"/>
    </source>
</evidence>
<dbReference type="VEuPathDB" id="FungiDB:MYCTH_2124220"/>
<evidence type="ECO:0000313" key="3">
    <source>
        <dbReference type="Proteomes" id="UP000007322"/>
    </source>
</evidence>